<dbReference type="PANTHER" id="PTHR37804">
    <property type="entry name" value="CDAA REGULATORY PROTEIN CDAR"/>
    <property type="match status" value="1"/>
</dbReference>
<dbReference type="InterPro" id="IPR053154">
    <property type="entry name" value="c-di-AMP_regulator"/>
</dbReference>
<accession>A0A1G9DEA1</accession>
<proteinExistence type="predicted"/>
<dbReference type="Proteomes" id="UP000198510">
    <property type="component" value="Unassembled WGS sequence"/>
</dbReference>
<name>A0A1G9DEA1_9BACT</name>
<keyword evidence="3" id="KW-1185">Reference proteome</keyword>
<protein>
    <recommendedName>
        <fullName evidence="4">YbbR-like protein</fullName>
    </recommendedName>
</protein>
<organism evidence="2 3">
    <name type="scientific">Catalinimonas alkaloidigena</name>
    <dbReference type="NCBI Taxonomy" id="1075417"/>
    <lineage>
        <taxon>Bacteria</taxon>
        <taxon>Pseudomonadati</taxon>
        <taxon>Bacteroidota</taxon>
        <taxon>Cytophagia</taxon>
        <taxon>Cytophagales</taxon>
        <taxon>Catalimonadaceae</taxon>
        <taxon>Catalinimonas</taxon>
    </lineage>
</organism>
<evidence type="ECO:0000313" key="2">
    <source>
        <dbReference type="EMBL" id="SDK62206.1"/>
    </source>
</evidence>
<gene>
    <name evidence="2" type="ORF">SAMN05421823_10399</name>
</gene>
<keyword evidence="1" id="KW-1133">Transmembrane helix</keyword>
<keyword evidence="1" id="KW-0472">Membrane</keyword>
<evidence type="ECO:0000313" key="3">
    <source>
        <dbReference type="Proteomes" id="UP000198510"/>
    </source>
</evidence>
<dbReference type="EMBL" id="FNFO01000003">
    <property type="protein sequence ID" value="SDK62206.1"/>
    <property type="molecule type" value="Genomic_DNA"/>
</dbReference>
<dbReference type="PANTHER" id="PTHR37804:SF1">
    <property type="entry name" value="CDAA REGULATORY PROTEIN CDAR"/>
    <property type="match status" value="1"/>
</dbReference>
<dbReference type="Gene3D" id="2.170.120.40">
    <property type="entry name" value="YbbR-like domain"/>
    <property type="match status" value="1"/>
</dbReference>
<dbReference type="AlphaFoldDB" id="A0A1G9DEA1"/>
<sequence>MRFQDIPARLFRSLFKKRPDEWKVILLCMGVAATIWLLNKLNRDYTTRLSYPIEIDYDQSEVIPILPPPKSVEVNVTGYGWNLLRQSSWLGKRPLRYTPSNLPATRYITNAQLYPAVQEQLPDLELNFIVQDTLFLDFDARARRKVAVVVDSQKISLEEGYRIVSPIRIEPDSVTFVGAASRLDDLPPFLMISIREKEISEDYEEEIELDYPQDNLATLLTPQVRVSFETALFRQQSIQVPVRVRNVPSQLKQPILRDTTVLVNYYINTERPTTLTVDSFQVTANFRQLNEDSTLTLTLSRTPANVFNVTLRPVRIPLRDSL</sequence>
<dbReference type="STRING" id="1075417.SAMN05421823_10399"/>
<feature type="transmembrane region" description="Helical" evidence="1">
    <location>
        <begin position="21"/>
        <end position="38"/>
    </location>
</feature>
<evidence type="ECO:0000256" key="1">
    <source>
        <dbReference type="SAM" id="Phobius"/>
    </source>
</evidence>
<reference evidence="2 3" key="1">
    <citation type="submission" date="2016-10" db="EMBL/GenBank/DDBJ databases">
        <authorList>
            <person name="de Groot N.N."/>
        </authorList>
    </citation>
    <scope>NUCLEOTIDE SEQUENCE [LARGE SCALE GENOMIC DNA]</scope>
    <source>
        <strain evidence="2 3">DSM 25186</strain>
    </source>
</reference>
<keyword evidence="1" id="KW-0812">Transmembrane</keyword>
<evidence type="ECO:0008006" key="4">
    <source>
        <dbReference type="Google" id="ProtNLM"/>
    </source>
</evidence>